<comment type="function">
    <text evidence="10">Interacts with outer membrane receptor proteins that carry out high-affinity binding and energy dependent uptake into the periplasmic space of specific substrates. It could act to transduce energy from the cytoplasmic membrane to specific energy-requiring processes in the outer membrane, resulting in the release into the periplasm of ligands bound by these outer membrane proteins.</text>
</comment>
<protein>
    <recommendedName>
        <fullName evidence="10">Protein TonB</fullName>
    </recommendedName>
</protein>
<keyword evidence="8" id="KW-1133">Transmembrane helix</keyword>
<dbReference type="Proteomes" id="UP001152485">
    <property type="component" value="Unassembled WGS sequence"/>
</dbReference>
<dbReference type="Gene3D" id="3.30.1150.10">
    <property type="match status" value="1"/>
</dbReference>
<evidence type="ECO:0000256" key="9">
    <source>
        <dbReference type="ARBA" id="ARBA00023136"/>
    </source>
</evidence>
<feature type="compositionally biased region" description="Pro residues" evidence="11">
    <location>
        <begin position="71"/>
        <end position="82"/>
    </location>
</feature>
<comment type="similarity">
    <text evidence="2 10">Belongs to the TonB family.</text>
</comment>
<dbReference type="InterPro" id="IPR037682">
    <property type="entry name" value="TonB_C"/>
</dbReference>
<evidence type="ECO:0000256" key="2">
    <source>
        <dbReference type="ARBA" id="ARBA00006555"/>
    </source>
</evidence>
<feature type="domain" description="TonB C-terminal" evidence="12">
    <location>
        <begin position="118"/>
        <end position="210"/>
    </location>
</feature>
<dbReference type="PROSITE" id="PS52015">
    <property type="entry name" value="TONB_CTD"/>
    <property type="match status" value="1"/>
</dbReference>
<evidence type="ECO:0000256" key="11">
    <source>
        <dbReference type="SAM" id="MobiDB-lite"/>
    </source>
</evidence>
<dbReference type="Pfam" id="PF03544">
    <property type="entry name" value="TonB_C"/>
    <property type="match status" value="1"/>
</dbReference>
<accession>A0ABN8UI97</accession>
<evidence type="ECO:0000256" key="3">
    <source>
        <dbReference type="ARBA" id="ARBA00022448"/>
    </source>
</evidence>
<comment type="subcellular location">
    <subcellularLocation>
        <location evidence="1 10">Cell inner membrane</location>
        <topology evidence="1 10">Single-pass membrane protein</topology>
        <orientation evidence="1 10">Periplasmic side</orientation>
    </subcellularLocation>
</comment>
<evidence type="ECO:0000256" key="7">
    <source>
        <dbReference type="ARBA" id="ARBA00022927"/>
    </source>
</evidence>
<evidence type="ECO:0000259" key="12">
    <source>
        <dbReference type="PROSITE" id="PS52015"/>
    </source>
</evidence>
<feature type="region of interest" description="Disordered" evidence="11">
    <location>
        <begin position="57"/>
        <end position="99"/>
    </location>
</feature>
<keyword evidence="7 10" id="KW-0653">Protein transport</keyword>
<dbReference type="NCBIfam" id="TIGR01352">
    <property type="entry name" value="tonB_Cterm"/>
    <property type="match status" value="1"/>
</dbReference>
<dbReference type="PANTHER" id="PTHR33446:SF14">
    <property type="entry name" value="PROTEIN TONB"/>
    <property type="match status" value="1"/>
</dbReference>
<evidence type="ECO:0000256" key="6">
    <source>
        <dbReference type="ARBA" id="ARBA00022692"/>
    </source>
</evidence>
<sequence>MQNIALQPSPFNYKKLTSALLGSTLMTGAAFILMQQLITQDNTRPLEIKSYPVVEIAQNREDSPTEEKTRLPPPPKMQPPPTRLTNEATPNPSLTMSTAYRPSITTPKVGILAPTLMPTEGSAVPIVRAEPKYPAIAARDGIQGWVKLTFAISPTGEVTNINVLDARPKRTFNRAAIAALKRWKYRPKIENGRAVLQTNQNVVLEFKLAQ</sequence>
<feature type="compositionally biased region" description="Basic and acidic residues" evidence="11">
    <location>
        <begin position="58"/>
        <end position="70"/>
    </location>
</feature>
<dbReference type="InterPro" id="IPR006260">
    <property type="entry name" value="TonB/TolA_C"/>
</dbReference>
<comment type="caution">
    <text evidence="13">The sequence shown here is derived from an EMBL/GenBank/DDBJ whole genome shotgun (WGS) entry which is preliminary data.</text>
</comment>
<dbReference type="InterPro" id="IPR003538">
    <property type="entry name" value="TonB"/>
</dbReference>
<keyword evidence="10" id="KW-0735">Signal-anchor</keyword>
<dbReference type="InterPro" id="IPR051045">
    <property type="entry name" value="TonB-dependent_transducer"/>
</dbReference>
<proteinExistence type="inferred from homology"/>
<dbReference type="PRINTS" id="PR01374">
    <property type="entry name" value="TONBPROTEIN"/>
</dbReference>
<dbReference type="RefSeq" id="WP_261592142.1">
    <property type="nucleotide sequence ID" value="NZ_CAMAPD010000003.1"/>
</dbReference>
<name>A0ABN8UI97_9GAMM</name>
<keyword evidence="5 10" id="KW-0997">Cell inner membrane</keyword>
<gene>
    <name evidence="13" type="ORF">PSECIP111951_00957</name>
</gene>
<evidence type="ECO:0000256" key="1">
    <source>
        <dbReference type="ARBA" id="ARBA00004383"/>
    </source>
</evidence>
<keyword evidence="6" id="KW-0812">Transmembrane</keyword>
<evidence type="ECO:0000256" key="8">
    <source>
        <dbReference type="ARBA" id="ARBA00022989"/>
    </source>
</evidence>
<dbReference type="EMBL" id="CAMAPD010000003">
    <property type="protein sequence ID" value="CAH9054091.1"/>
    <property type="molecule type" value="Genomic_DNA"/>
</dbReference>
<evidence type="ECO:0000256" key="5">
    <source>
        <dbReference type="ARBA" id="ARBA00022519"/>
    </source>
</evidence>
<keyword evidence="3 10" id="KW-0813">Transport</keyword>
<keyword evidence="9" id="KW-0472">Membrane</keyword>
<organism evidence="13 14">
    <name type="scientific">Pseudoalteromonas holothuriae</name>
    <dbReference type="NCBI Taxonomy" id="2963714"/>
    <lineage>
        <taxon>Bacteria</taxon>
        <taxon>Pseudomonadati</taxon>
        <taxon>Pseudomonadota</taxon>
        <taxon>Gammaproteobacteria</taxon>
        <taxon>Alteromonadales</taxon>
        <taxon>Pseudoalteromonadaceae</taxon>
        <taxon>Pseudoalteromonas</taxon>
    </lineage>
</organism>
<dbReference type="SUPFAM" id="SSF74653">
    <property type="entry name" value="TolA/TonB C-terminal domain"/>
    <property type="match status" value="1"/>
</dbReference>
<evidence type="ECO:0000256" key="4">
    <source>
        <dbReference type="ARBA" id="ARBA00022475"/>
    </source>
</evidence>
<dbReference type="PANTHER" id="PTHR33446">
    <property type="entry name" value="PROTEIN TONB-RELATED"/>
    <property type="match status" value="1"/>
</dbReference>
<evidence type="ECO:0000313" key="14">
    <source>
        <dbReference type="Proteomes" id="UP001152485"/>
    </source>
</evidence>
<evidence type="ECO:0000256" key="10">
    <source>
        <dbReference type="RuleBase" id="RU362123"/>
    </source>
</evidence>
<keyword evidence="4 10" id="KW-1003">Cell membrane</keyword>
<reference evidence="13 14" key="1">
    <citation type="submission" date="2022-07" db="EMBL/GenBank/DDBJ databases">
        <authorList>
            <person name="Criscuolo A."/>
        </authorList>
    </citation>
    <scope>NUCLEOTIDE SEQUENCE [LARGE SCALE GENOMIC DNA]</scope>
    <source>
        <strain evidence="14">CIP 111951</strain>
    </source>
</reference>
<evidence type="ECO:0000313" key="13">
    <source>
        <dbReference type="EMBL" id="CAH9054091.1"/>
    </source>
</evidence>
<feature type="compositionally biased region" description="Polar residues" evidence="11">
    <location>
        <begin position="83"/>
        <end position="99"/>
    </location>
</feature>